<dbReference type="EMBL" id="BSDO01000007">
    <property type="protein sequence ID" value="GLI24446.1"/>
    <property type="molecule type" value="Genomic_DNA"/>
</dbReference>
<dbReference type="InterPro" id="IPR011032">
    <property type="entry name" value="GroES-like_sf"/>
</dbReference>
<sequence>MTDMLSPAAYVERQRPGQPKMKAAIFVEKNRIVLDEKPIPDVGPLDALIRITTTTICGTDVHILKGEYPVATGLTIGHEPVGIIEKLGSAVEGFSEGQRVIAGAITPSGYSNACLCGQCSQDGPRTKHGFKAMGGWRFGNTIDGAQAEYLVVPDAMTNLSPVPEALSDEQVLMCPDIMSTGFAGAESGKVKIGDTVAVFAQGPIGLCATAGAKLMGATRIIAVDRVAARLEMSRAMGADLVVDFSKVDPVDEILRLTDGRGVDVAIEALGRQETFEAALRVLRPGGTLSSLGVYSSDLRIPLDAFAAGLGDNAIVTSLCPGGKERMRRLMDVVASGRVDARALVTHRFKLDEIEAAYDLFANQRDGVLKVAITP</sequence>
<dbReference type="InterPro" id="IPR020843">
    <property type="entry name" value="ER"/>
</dbReference>
<dbReference type="SMART" id="SM00829">
    <property type="entry name" value="PKS_ER"/>
    <property type="match status" value="1"/>
</dbReference>
<dbReference type="InterPro" id="IPR013149">
    <property type="entry name" value="ADH-like_C"/>
</dbReference>
<organism evidence="8 10">
    <name type="scientific">Xanthobacter flavus</name>
    <dbReference type="NCBI Taxonomy" id="281"/>
    <lineage>
        <taxon>Bacteria</taxon>
        <taxon>Pseudomonadati</taxon>
        <taxon>Pseudomonadota</taxon>
        <taxon>Alphaproteobacteria</taxon>
        <taxon>Hyphomicrobiales</taxon>
        <taxon>Xanthobacteraceae</taxon>
        <taxon>Xanthobacter</taxon>
    </lineage>
</organism>
<evidence type="ECO:0000313" key="11">
    <source>
        <dbReference type="Proteomes" id="UP001245370"/>
    </source>
</evidence>
<dbReference type="GO" id="GO:0016616">
    <property type="term" value="F:oxidoreductase activity, acting on the CH-OH group of donors, NAD or NADP as acceptor"/>
    <property type="evidence" value="ECO:0007669"/>
    <property type="project" value="UniProtKB-ARBA"/>
</dbReference>
<evidence type="ECO:0000313" key="9">
    <source>
        <dbReference type="EMBL" id="MDR6335957.1"/>
    </source>
</evidence>
<dbReference type="Gene3D" id="3.90.180.10">
    <property type="entry name" value="Medium-chain alcohol dehydrogenases, catalytic domain"/>
    <property type="match status" value="1"/>
</dbReference>
<keyword evidence="11" id="KW-1185">Reference proteome</keyword>
<comment type="similarity">
    <text evidence="2 6">Belongs to the zinc-containing alcohol dehydrogenase family.</text>
</comment>
<evidence type="ECO:0000256" key="4">
    <source>
        <dbReference type="ARBA" id="ARBA00022833"/>
    </source>
</evidence>
<evidence type="ECO:0000256" key="6">
    <source>
        <dbReference type="RuleBase" id="RU361277"/>
    </source>
</evidence>
<gene>
    <name evidence="9" type="ORF">GGQ86_004455</name>
    <name evidence="8" type="ORF">XFLAVUS301_41200</name>
</gene>
<dbReference type="GO" id="GO:0008270">
    <property type="term" value="F:zinc ion binding"/>
    <property type="evidence" value="ECO:0007669"/>
    <property type="project" value="InterPro"/>
</dbReference>
<dbReference type="InterPro" id="IPR036291">
    <property type="entry name" value="NAD(P)-bd_dom_sf"/>
</dbReference>
<dbReference type="SUPFAM" id="SSF51735">
    <property type="entry name" value="NAD(P)-binding Rossmann-fold domains"/>
    <property type="match status" value="1"/>
</dbReference>
<dbReference type="PANTHER" id="PTHR42813">
    <property type="entry name" value="ZINC-TYPE ALCOHOL DEHYDROGENASE-LIKE"/>
    <property type="match status" value="1"/>
</dbReference>
<evidence type="ECO:0000256" key="5">
    <source>
        <dbReference type="ARBA" id="ARBA00023002"/>
    </source>
</evidence>
<dbReference type="InterPro" id="IPR013154">
    <property type="entry name" value="ADH-like_N"/>
</dbReference>
<evidence type="ECO:0000259" key="7">
    <source>
        <dbReference type="SMART" id="SM00829"/>
    </source>
</evidence>
<reference evidence="9 11" key="2">
    <citation type="submission" date="2023-07" db="EMBL/GenBank/DDBJ databases">
        <title>Genomic Encyclopedia of Type Strains, Phase IV (KMG-IV): sequencing the most valuable type-strain genomes for metagenomic binning, comparative biology and taxonomic classification.</title>
        <authorList>
            <person name="Goeker M."/>
        </authorList>
    </citation>
    <scope>NUCLEOTIDE SEQUENCE [LARGE SCALE GENOMIC DNA]</scope>
    <source>
        <strain evidence="9 11">DSM 338</strain>
    </source>
</reference>
<dbReference type="PANTHER" id="PTHR42813:SF4">
    <property type="entry name" value="NADP-DEPENDENT ISOPROPANOL DEHYDROGENASE"/>
    <property type="match status" value="1"/>
</dbReference>
<accession>A0A9W6CL16</accession>
<dbReference type="EMBL" id="JAVDPY010000009">
    <property type="protein sequence ID" value="MDR6335957.1"/>
    <property type="molecule type" value="Genomic_DNA"/>
</dbReference>
<dbReference type="Proteomes" id="UP001245370">
    <property type="component" value="Unassembled WGS sequence"/>
</dbReference>
<evidence type="ECO:0000256" key="3">
    <source>
        <dbReference type="ARBA" id="ARBA00022723"/>
    </source>
</evidence>
<evidence type="ECO:0000313" key="8">
    <source>
        <dbReference type="EMBL" id="GLI24446.1"/>
    </source>
</evidence>
<evidence type="ECO:0000256" key="1">
    <source>
        <dbReference type="ARBA" id="ARBA00001947"/>
    </source>
</evidence>
<keyword evidence="3 6" id="KW-0479">Metal-binding</keyword>
<dbReference type="PROSITE" id="PS00059">
    <property type="entry name" value="ADH_ZINC"/>
    <property type="match status" value="1"/>
</dbReference>
<dbReference type="SUPFAM" id="SSF50129">
    <property type="entry name" value="GroES-like"/>
    <property type="match status" value="1"/>
</dbReference>
<reference evidence="8" key="1">
    <citation type="submission" date="2022-12" db="EMBL/GenBank/DDBJ databases">
        <title>Reference genome sequencing for broad-spectrum identification of bacterial and archaeal isolates by mass spectrometry.</title>
        <authorList>
            <person name="Sekiguchi Y."/>
            <person name="Tourlousse D.M."/>
        </authorList>
    </citation>
    <scope>NUCLEOTIDE SEQUENCE</scope>
    <source>
        <strain evidence="8">301</strain>
    </source>
</reference>
<dbReference type="AlphaFoldDB" id="A0A9W6CL16"/>
<protein>
    <submittedName>
        <fullName evidence="8">Alcohol dehydrogenase</fullName>
    </submittedName>
    <submittedName>
        <fullName evidence="9">Threonine dehydrogenase-like Zn-dependent dehydrogenase</fullName>
    </submittedName>
</protein>
<dbReference type="Proteomes" id="UP001144397">
    <property type="component" value="Unassembled WGS sequence"/>
</dbReference>
<evidence type="ECO:0000256" key="2">
    <source>
        <dbReference type="ARBA" id="ARBA00008072"/>
    </source>
</evidence>
<dbReference type="Pfam" id="PF00107">
    <property type="entry name" value="ADH_zinc_N"/>
    <property type="match status" value="1"/>
</dbReference>
<name>A0A9W6CL16_XANFL</name>
<comment type="cofactor">
    <cofactor evidence="1 6">
        <name>Zn(2+)</name>
        <dbReference type="ChEBI" id="CHEBI:29105"/>
    </cofactor>
</comment>
<keyword evidence="5" id="KW-0560">Oxidoreductase</keyword>
<proteinExistence type="inferred from homology"/>
<keyword evidence="4 6" id="KW-0862">Zinc</keyword>
<comment type="caution">
    <text evidence="8">The sequence shown here is derived from an EMBL/GenBank/DDBJ whole genome shotgun (WGS) entry which is preliminary data.</text>
</comment>
<dbReference type="Gene3D" id="3.40.50.720">
    <property type="entry name" value="NAD(P)-binding Rossmann-like Domain"/>
    <property type="match status" value="1"/>
</dbReference>
<dbReference type="InterPro" id="IPR002328">
    <property type="entry name" value="ADH_Zn_CS"/>
</dbReference>
<evidence type="ECO:0000313" key="10">
    <source>
        <dbReference type="Proteomes" id="UP001144397"/>
    </source>
</evidence>
<feature type="domain" description="Enoyl reductase (ER)" evidence="7">
    <location>
        <begin position="29"/>
        <end position="368"/>
    </location>
</feature>
<dbReference type="Pfam" id="PF08240">
    <property type="entry name" value="ADH_N"/>
    <property type="match status" value="1"/>
</dbReference>
<dbReference type="CDD" id="cd08285">
    <property type="entry name" value="NADP_ADH"/>
    <property type="match status" value="1"/>
</dbReference>